<dbReference type="InterPro" id="IPR013656">
    <property type="entry name" value="PAS_4"/>
</dbReference>
<dbReference type="SUPFAM" id="SSF55874">
    <property type="entry name" value="ATPase domain of HSP90 chaperone/DNA topoisomerase II/histidine kinase"/>
    <property type="match status" value="1"/>
</dbReference>
<reference evidence="11 12" key="1">
    <citation type="submission" date="2024-06" db="EMBL/GenBank/DDBJ databases">
        <title>Flavobacterium spp. isolated from glacier.</title>
        <authorList>
            <person name="Han D."/>
        </authorList>
    </citation>
    <scope>NUCLEOTIDE SEQUENCE [LARGE SCALE GENOMIC DNA]</scope>
    <source>
        <strain evidence="11 12">ZS1P70</strain>
    </source>
</reference>
<sequence length="2127" mass="243745">MSINKAKPTYDELRKKTQEQELELIRLAKKGHSVSNFEFYVEESHDLICVAGTDGFYKEVNPAFIKIFGFTKKELLSNSLLSFIHPDDLEKSIQEMEKLSHGITSISFENRIVKKNGEIVIIEWATSVDATGNFIYAIGRDITEIRISQENLLVNQKLLIEAQKIAKIGSWEFNFFTKKMIWSEELYSIYEVDNKAEQNLYQVYLNRFAKEDVDMFLRKIDQSIIDKKPFEVEQQVRLSNGRTKWVHAIVVPLLNEADTVYAIRGNTQDITQKIENNKNLKAKEQAEADYKVAIIKEESNAKFKNYIENAPDGVFVVDEKGNYLETNAASTLLTGYSKEELIAMKFGDLSTPDTREDSLRQFNVLLETGSVKGEIKAIHKNGEIRWRSVEAVKLSENRFLGFSKDITESKKAKELLTNTLDRITDAFVALDNNWCYTYMNKKAGEIFNRKPEEMIGKHIWAEFPEGIDQPFFKASHKAIETQQYINLEEYYAPHDTWFENHIYPSTDGLSIFFRDVSEKKRSDYKIEQNEKRFRALVENNDGIITLFDENLKTLFRSSSSTRTNGYSHEEYENISDQEYFHPDYLELVYQTIQKTLDNPGQPVPILFQVKHKNGNYIWLEGLVNNMMNDNNVKGIIANLRDVTERKEAIETLVKERDKFAKIAATSPGLIYSMRQNIDGSLSYTYTSHAIEEIYGFSYEDIKNDSNMIFALIHPDDIGHVLESIKRTKSKLVPLKEQYRYLHPTKGLVWHDVNSLPVVESKGTVICHGIITDITERVEAEQKLIKANRLYLFISQINQMIVRTTDEQILFKEACTIAVDLGKFRMAWIGMVDEDTKKIIPVMIAGEDSGYLSIIKTISADDTTAEGSGPGGIAVREGKYVVCNDIENDLIMLPWKEEALKRGYLSLMALPIKKMGKLIGIFSFYANEKNFFDAEEIALLEEATGDVAFALDIFEKEALRKKAEAAVIESEQRYHTLTEYAPVGIFHTDATGYTTYVNPMWSIISGLSYEEALGNGWLKAVHDEDKEILFKRWEQVTEKEETSYTEYRFVHADGSIAWVMGQAIPEKNSKNQIVGYIGTITDITARKIAENLILKEKQLSETIINNLPGIFYLYDESGKFLKWNKHFEEVTGYDYYEIAQMYPLDFFDGDEKIKVETRIKTVFETKSSGIEVQFSTKNKNKIPYYINSLMIEYEGKKCLLGMGIDLTERKKTEEKIKMANERFERISMATNDAISEVDLITGFSWNNKRFVELFNFGNNSQDNKIDSKALWRSRLHPDDKDRVIKKLEETYASSATSWSDEFRFLKADGTYGDFYDRAIIIRDESGKPVRYIGSMLDITERKRGEEKIKVANDRFEMISHATNDAIFELDFEADKTWHNSVFKQLLNSYDDDLSMAENRRIWRSKLHPEDRERVIKNIESAYLGNSTAWTDEFRFQKADGSYGFFYERAVIIRDDSGKPIRFVGSMLDVTDLKKAEEDLLKMHEKLASVFEAIPDLLFEVGLDGYIHNYHSYHFNLLAMPPSEFLGKTVTEVLPSDASNLVISALQEASVKGFSNGRQYTLELPDGMHWFELSIAPMKESEDHEIHFICLSRDITESKKVDFALFKSEERYRGLLNNLEAGIVVHAPDTSIIISNSMAAELLGLNDDQMKGKKDFDPAWTFLNEDFTIMPVEKYPVNQIIADKKAFKNVTVGVNRPAKQDVIWLLCNGFPVLDKNGDITEIVISFMNITARKLMEIELVKSKEQAEAANRAKTDFLANMSHEIRTPLNGIIGFTHLLMKSDLKKNQAEYMSTINESATSLMHIVNDVLDFSKIESGKLELNIEEINLFKLTRQVVDLFNYQATLKKIDLVLNIDSNVPQYIMGDSVRLKQILVNLLSNALKFTTFGEIRLDITEVPNSNIKSSVLKFSVKDTGIGIKVNNNQKIFNSFVQEDNSTNRKFGGTGLGLAISNQLLALMESKLQLISKYGEGSDFFFEIKFKKSKHKKNSERTTNTIEKPIVLSEALTGKKVLIVEDNKINMLLAKTLVKKLISNCIIFEAKDGNEAVEQYIKEKPDVILMDIQMPNKNGYETTDEIRKLKDSENIPIIAITAGIMIGDKEKCLEAGMNDYLPKPIIQVDLEKMLHKWLYK</sequence>
<dbReference type="InterPro" id="IPR003018">
    <property type="entry name" value="GAF"/>
</dbReference>
<dbReference type="Pfam" id="PF08447">
    <property type="entry name" value="PAS_3"/>
    <property type="match status" value="6"/>
</dbReference>
<dbReference type="InterPro" id="IPR001610">
    <property type="entry name" value="PAC"/>
</dbReference>
<feature type="domain" description="PAC" evidence="10">
    <location>
        <begin position="106"/>
        <end position="154"/>
    </location>
</feature>
<evidence type="ECO:0000313" key="12">
    <source>
        <dbReference type="Proteomes" id="UP001600107"/>
    </source>
</evidence>
<evidence type="ECO:0000313" key="11">
    <source>
        <dbReference type="EMBL" id="MFE3870442.1"/>
    </source>
</evidence>
<dbReference type="InterPro" id="IPR052162">
    <property type="entry name" value="Sensor_kinase/Photoreceptor"/>
</dbReference>
<evidence type="ECO:0000259" key="7">
    <source>
        <dbReference type="PROSITE" id="PS50109"/>
    </source>
</evidence>
<feature type="domain" description="PAS" evidence="9">
    <location>
        <begin position="1095"/>
        <end position="1165"/>
    </location>
</feature>
<dbReference type="InterPro" id="IPR004358">
    <property type="entry name" value="Sig_transdc_His_kin-like_C"/>
</dbReference>
<proteinExistence type="predicted"/>
<dbReference type="Pfam" id="PF13426">
    <property type="entry name" value="PAS_9"/>
    <property type="match status" value="3"/>
</dbReference>
<evidence type="ECO:0000256" key="1">
    <source>
        <dbReference type="ARBA" id="ARBA00000085"/>
    </source>
</evidence>
<dbReference type="Gene3D" id="3.30.450.40">
    <property type="match status" value="1"/>
</dbReference>
<dbReference type="Pfam" id="PF00989">
    <property type="entry name" value="PAS"/>
    <property type="match status" value="1"/>
</dbReference>
<dbReference type="InterPro" id="IPR013655">
    <property type="entry name" value="PAS_fold_3"/>
</dbReference>
<comment type="caution">
    <text evidence="11">The sequence shown here is derived from an EMBL/GenBank/DDBJ whole genome shotgun (WGS) entry which is preliminary data.</text>
</comment>
<dbReference type="Pfam" id="PF00072">
    <property type="entry name" value="Response_reg"/>
    <property type="match status" value="1"/>
</dbReference>
<dbReference type="RefSeq" id="WP_379850243.1">
    <property type="nucleotide sequence ID" value="NZ_JBHZPY010000002.1"/>
</dbReference>
<dbReference type="InterPro" id="IPR005467">
    <property type="entry name" value="His_kinase_dom"/>
</dbReference>
<evidence type="ECO:0000256" key="3">
    <source>
        <dbReference type="ARBA" id="ARBA00022553"/>
    </source>
</evidence>
<dbReference type="Pfam" id="PF13185">
    <property type="entry name" value="GAF_2"/>
    <property type="match status" value="1"/>
</dbReference>
<dbReference type="SUPFAM" id="SSF55785">
    <property type="entry name" value="PYP-like sensor domain (PAS domain)"/>
    <property type="match status" value="12"/>
</dbReference>
<dbReference type="SUPFAM" id="SSF55781">
    <property type="entry name" value="GAF domain-like"/>
    <property type="match status" value="1"/>
</dbReference>
<dbReference type="InterPro" id="IPR000700">
    <property type="entry name" value="PAS-assoc_C"/>
</dbReference>
<dbReference type="SMART" id="SM00091">
    <property type="entry name" value="PAS"/>
    <property type="match status" value="11"/>
</dbReference>
<feature type="domain" description="PAS" evidence="9">
    <location>
        <begin position="1481"/>
        <end position="1551"/>
    </location>
</feature>
<keyword evidence="12" id="KW-1185">Reference proteome</keyword>
<dbReference type="CDD" id="cd16922">
    <property type="entry name" value="HATPase_EvgS-ArcB-TorS-like"/>
    <property type="match status" value="1"/>
</dbReference>
<dbReference type="PROSITE" id="PS50113">
    <property type="entry name" value="PAC"/>
    <property type="match status" value="9"/>
</dbReference>
<feature type="domain" description="PAS" evidence="9">
    <location>
        <begin position="299"/>
        <end position="369"/>
    </location>
</feature>
<dbReference type="SMART" id="SM00065">
    <property type="entry name" value="GAF"/>
    <property type="match status" value="1"/>
</dbReference>
<dbReference type="CDD" id="cd17546">
    <property type="entry name" value="REC_hyHK_CKI1_RcsC-like"/>
    <property type="match status" value="1"/>
</dbReference>
<dbReference type="InterPro" id="IPR011006">
    <property type="entry name" value="CheY-like_superfamily"/>
</dbReference>
<name>A0ABW6I2E0_9FLAO</name>
<dbReference type="PROSITE" id="PS50112">
    <property type="entry name" value="PAS"/>
    <property type="match status" value="9"/>
</dbReference>
<feature type="modified residue" description="4-aspartylphosphate" evidence="6">
    <location>
        <position position="2058"/>
    </location>
</feature>
<evidence type="ECO:0000256" key="6">
    <source>
        <dbReference type="PROSITE-ProRule" id="PRU00169"/>
    </source>
</evidence>
<dbReference type="Gene3D" id="1.10.287.130">
    <property type="match status" value="1"/>
</dbReference>
<dbReference type="Gene3D" id="3.40.50.2300">
    <property type="match status" value="1"/>
</dbReference>
<feature type="domain" description="PAS" evidence="9">
    <location>
        <begin position="529"/>
        <end position="599"/>
    </location>
</feature>
<dbReference type="InterPro" id="IPR029016">
    <property type="entry name" value="GAF-like_dom_sf"/>
</dbReference>
<dbReference type="SMART" id="SM00086">
    <property type="entry name" value="PAC"/>
    <property type="match status" value="11"/>
</dbReference>
<feature type="domain" description="PAC" evidence="10">
    <location>
        <begin position="230"/>
        <end position="282"/>
    </location>
</feature>
<feature type="domain" description="PAC" evidence="10">
    <location>
        <begin position="1428"/>
        <end position="1480"/>
    </location>
</feature>
<dbReference type="InterPro" id="IPR036097">
    <property type="entry name" value="HisK_dim/P_sf"/>
</dbReference>
<dbReference type="InterPro" id="IPR036890">
    <property type="entry name" value="HATPase_C_sf"/>
</dbReference>
<dbReference type="CDD" id="cd00082">
    <property type="entry name" value="HisKA"/>
    <property type="match status" value="1"/>
</dbReference>
<dbReference type="PROSITE" id="PS50110">
    <property type="entry name" value="RESPONSE_REGULATORY"/>
    <property type="match status" value="1"/>
</dbReference>
<dbReference type="SMART" id="SM00387">
    <property type="entry name" value="HATPase_c"/>
    <property type="match status" value="1"/>
</dbReference>
<feature type="domain" description="PAC" evidence="10">
    <location>
        <begin position="734"/>
        <end position="785"/>
    </location>
</feature>
<dbReference type="Pfam" id="PF08448">
    <property type="entry name" value="PAS_4"/>
    <property type="match status" value="2"/>
</dbReference>
<dbReference type="InterPro" id="IPR035965">
    <property type="entry name" value="PAS-like_dom_sf"/>
</dbReference>
<feature type="domain" description="PAS" evidence="9">
    <location>
        <begin position="969"/>
        <end position="1039"/>
    </location>
</feature>
<keyword evidence="3 6" id="KW-0597">Phosphoprotein</keyword>
<feature type="domain" description="PAS" evidence="9">
    <location>
        <begin position="676"/>
        <end position="731"/>
    </location>
</feature>
<dbReference type="InterPro" id="IPR003594">
    <property type="entry name" value="HATPase_dom"/>
</dbReference>
<feature type="domain" description="PAC" evidence="10">
    <location>
        <begin position="1686"/>
        <end position="1739"/>
    </location>
</feature>
<evidence type="ECO:0000259" key="10">
    <source>
        <dbReference type="PROSITE" id="PS50113"/>
    </source>
</evidence>
<accession>A0ABW6I2E0</accession>
<feature type="domain" description="PAS" evidence="9">
    <location>
        <begin position="1606"/>
        <end position="1651"/>
    </location>
</feature>
<dbReference type="EMBL" id="JBHZPY010000002">
    <property type="protein sequence ID" value="MFE3870442.1"/>
    <property type="molecule type" value="Genomic_DNA"/>
</dbReference>
<evidence type="ECO:0000256" key="2">
    <source>
        <dbReference type="ARBA" id="ARBA00012438"/>
    </source>
</evidence>
<evidence type="ECO:0000259" key="9">
    <source>
        <dbReference type="PROSITE" id="PS50112"/>
    </source>
</evidence>
<organism evidence="11 12">
    <name type="scientific">Flavobacterium zhoui</name>
    <dbReference type="NCBI Taxonomy" id="3230414"/>
    <lineage>
        <taxon>Bacteria</taxon>
        <taxon>Pseudomonadati</taxon>
        <taxon>Bacteroidota</taxon>
        <taxon>Flavobacteriia</taxon>
        <taxon>Flavobacteriales</taxon>
        <taxon>Flavobacteriaceae</taxon>
        <taxon>Flavobacterium</taxon>
    </lineage>
</organism>
<feature type="domain" description="PAS" evidence="9">
    <location>
        <begin position="412"/>
        <end position="463"/>
    </location>
</feature>
<protein>
    <recommendedName>
        <fullName evidence="2">histidine kinase</fullName>
        <ecNumber evidence="2">2.7.13.3</ecNumber>
    </recommendedName>
</protein>
<dbReference type="InterPro" id="IPR001789">
    <property type="entry name" value="Sig_transdc_resp-reg_receiver"/>
</dbReference>
<keyword evidence="5" id="KW-0418">Kinase</keyword>
<feature type="domain" description="PAC" evidence="10">
    <location>
        <begin position="603"/>
        <end position="654"/>
    </location>
</feature>
<evidence type="ECO:0000259" key="8">
    <source>
        <dbReference type="PROSITE" id="PS50110"/>
    </source>
</evidence>
<dbReference type="PROSITE" id="PS50109">
    <property type="entry name" value="HIS_KIN"/>
    <property type="match status" value="1"/>
</dbReference>
<evidence type="ECO:0000256" key="5">
    <source>
        <dbReference type="ARBA" id="ARBA00022777"/>
    </source>
</evidence>
<feature type="domain" description="PAC" evidence="10">
    <location>
        <begin position="1042"/>
        <end position="1094"/>
    </location>
</feature>
<feature type="domain" description="Response regulatory" evidence="8">
    <location>
        <begin position="2007"/>
        <end position="2125"/>
    </location>
</feature>
<gene>
    <name evidence="11" type="ORF">ACFX5F_04315</name>
</gene>
<dbReference type="Proteomes" id="UP001600107">
    <property type="component" value="Unassembled WGS sequence"/>
</dbReference>
<dbReference type="CDD" id="cd00130">
    <property type="entry name" value="PAS"/>
    <property type="match status" value="11"/>
</dbReference>
<evidence type="ECO:0000256" key="4">
    <source>
        <dbReference type="ARBA" id="ARBA00022679"/>
    </source>
</evidence>
<dbReference type="InterPro" id="IPR013767">
    <property type="entry name" value="PAS_fold"/>
</dbReference>
<dbReference type="PANTHER" id="PTHR43304:SF1">
    <property type="entry name" value="PAC DOMAIN-CONTAINING PROTEIN"/>
    <property type="match status" value="1"/>
</dbReference>
<keyword evidence="4" id="KW-0808">Transferase</keyword>
<dbReference type="NCBIfam" id="TIGR00229">
    <property type="entry name" value="sensory_box"/>
    <property type="match status" value="9"/>
</dbReference>
<dbReference type="SMART" id="SM00448">
    <property type="entry name" value="REC"/>
    <property type="match status" value="1"/>
</dbReference>
<dbReference type="PANTHER" id="PTHR43304">
    <property type="entry name" value="PHYTOCHROME-LIKE PROTEIN CPH1"/>
    <property type="match status" value="1"/>
</dbReference>
<feature type="domain" description="Histidine kinase" evidence="7">
    <location>
        <begin position="1757"/>
        <end position="1979"/>
    </location>
</feature>
<feature type="domain" description="PAC" evidence="10">
    <location>
        <begin position="1297"/>
        <end position="1349"/>
    </location>
</feature>
<dbReference type="EC" id="2.7.13.3" evidence="2"/>
<dbReference type="SUPFAM" id="SSF52172">
    <property type="entry name" value="CheY-like"/>
    <property type="match status" value="1"/>
</dbReference>
<dbReference type="InterPro" id="IPR003661">
    <property type="entry name" value="HisK_dim/P_dom"/>
</dbReference>
<dbReference type="SMART" id="SM00388">
    <property type="entry name" value="HisKA"/>
    <property type="match status" value="1"/>
</dbReference>
<dbReference type="SUPFAM" id="SSF47384">
    <property type="entry name" value="Homodimeric domain of signal transducing histidine kinase"/>
    <property type="match status" value="1"/>
</dbReference>
<comment type="catalytic activity">
    <reaction evidence="1">
        <text>ATP + protein L-histidine = ADP + protein N-phospho-L-histidine.</text>
        <dbReference type="EC" id="2.7.13.3"/>
    </reaction>
</comment>
<dbReference type="InterPro" id="IPR000014">
    <property type="entry name" value="PAS"/>
</dbReference>
<dbReference type="Gene3D" id="3.30.450.20">
    <property type="entry name" value="PAS domain"/>
    <property type="match status" value="12"/>
</dbReference>
<feature type="domain" description="PAC" evidence="10">
    <location>
        <begin position="1543"/>
        <end position="1605"/>
    </location>
</feature>
<dbReference type="PRINTS" id="PR00344">
    <property type="entry name" value="BCTRLSENSOR"/>
</dbReference>
<dbReference type="Gene3D" id="3.30.565.10">
    <property type="entry name" value="Histidine kinase-like ATPase, C-terminal domain"/>
    <property type="match status" value="1"/>
</dbReference>
<dbReference type="Pfam" id="PF00512">
    <property type="entry name" value="HisKA"/>
    <property type="match status" value="1"/>
</dbReference>
<feature type="domain" description="PAS" evidence="9">
    <location>
        <begin position="33"/>
        <end position="103"/>
    </location>
</feature>
<dbReference type="Pfam" id="PF02518">
    <property type="entry name" value="HATPase_c"/>
    <property type="match status" value="1"/>
</dbReference>